<name>A0A951UNC4_9CYAN</name>
<keyword evidence="1" id="KW-0233">DNA recombination</keyword>
<dbReference type="AlphaFoldDB" id="A0A951UNC4"/>
<feature type="compositionally biased region" description="Basic residues" evidence="2">
    <location>
        <begin position="128"/>
        <end position="149"/>
    </location>
</feature>
<protein>
    <submittedName>
        <fullName evidence="3">Uncharacterized protein</fullName>
    </submittedName>
</protein>
<gene>
    <name evidence="3" type="ORF">KME15_13590</name>
</gene>
<sequence>MSINTYEALLNYTQSLELSFSSTKIRKLLTTFRVYLASAFGLSIGYTEEEVAKSLSKLPLKRFVEKALAQFEIAFAETVNSITDEEERKKKKATLYNDRSNLKSFLSWISEQKWHSSFQKLNSDSSKRAPRTRRGKSLGATRRGRGKNLHARQYALPEAILQKEYSLLHQDLKFLEAYAVLKAPPEGLKRGDQVVIRDTTFANHRKRIRQFYGWATGVKSRLEQEKLTTKLQKVTNNLASNSKDQGLQNQKQELERQLSELHAKPKESLSPLERRKVEISTELSHLKSKSSKNLRNRKRHLERLVAQIDRCSLEIMLDTTLFNRFISWGINEYSNGDGWAIVHYSSGIFVAKFLGKTRDYDQSYISSIINNLSTDRKNHTDSYKPNVRKDKPEKWLTLEQQDALVNHLEACTAEYDHRGVEKSLTAILRSWQRYISVLFQQHYPIRVYEMTILESNKTLKWGTDPETKREGYYCEFSAEQTKTGEPKIWFLDPDVFNEPLTQWLQVWRPKAGVDHNFLFFTLNKGAYGQQMTCQALGAMVKSSVFIASRDLKLAAQDELLKLKSEGKTEEEARQSLSKEHLCFIDIEPRRTNIHYGRHIASTHMRKAGASYSELKAFHKIVGNSVEMGNTFYSQLELEEETADAISWRRTLIKKPGLSEQTLDRYKDRLLAAAFAIMTKKQFNKLRDLGFDV</sequence>
<dbReference type="SUPFAM" id="SSF56349">
    <property type="entry name" value="DNA breaking-rejoining enzymes"/>
    <property type="match status" value="1"/>
</dbReference>
<dbReference type="InterPro" id="IPR011010">
    <property type="entry name" value="DNA_brk_join_enz"/>
</dbReference>
<evidence type="ECO:0000313" key="3">
    <source>
        <dbReference type="EMBL" id="MBW4659704.1"/>
    </source>
</evidence>
<dbReference type="Gene3D" id="1.10.443.10">
    <property type="entry name" value="Intergrase catalytic core"/>
    <property type="match status" value="1"/>
</dbReference>
<dbReference type="GO" id="GO:0006310">
    <property type="term" value="P:DNA recombination"/>
    <property type="evidence" value="ECO:0007669"/>
    <property type="project" value="UniProtKB-KW"/>
</dbReference>
<reference evidence="3" key="2">
    <citation type="journal article" date="2022" name="Microbiol. Resour. Announc.">
        <title>Metagenome Sequencing to Explore Phylogenomics of Terrestrial Cyanobacteria.</title>
        <authorList>
            <person name="Ward R.D."/>
            <person name="Stajich J.E."/>
            <person name="Johansen J.R."/>
            <person name="Huntemann M."/>
            <person name="Clum A."/>
            <person name="Foster B."/>
            <person name="Foster B."/>
            <person name="Roux S."/>
            <person name="Palaniappan K."/>
            <person name="Varghese N."/>
            <person name="Mukherjee S."/>
            <person name="Reddy T.B.K."/>
            <person name="Daum C."/>
            <person name="Copeland A."/>
            <person name="Chen I.A."/>
            <person name="Ivanova N.N."/>
            <person name="Kyrpides N.C."/>
            <person name="Shapiro N."/>
            <person name="Eloe-Fadrosh E.A."/>
            <person name="Pietrasiak N."/>
        </authorList>
    </citation>
    <scope>NUCLEOTIDE SEQUENCE</scope>
    <source>
        <strain evidence="3">UHER 2000/2452</strain>
    </source>
</reference>
<dbReference type="InterPro" id="IPR013762">
    <property type="entry name" value="Integrase-like_cat_sf"/>
</dbReference>
<comment type="caution">
    <text evidence="3">The sequence shown here is derived from an EMBL/GenBank/DDBJ whole genome shotgun (WGS) entry which is preliminary data.</text>
</comment>
<evidence type="ECO:0000256" key="1">
    <source>
        <dbReference type="ARBA" id="ARBA00023172"/>
    </source>
</evidence>
<proteinExistence type="predicted"/>
<organism evidence="3 4">
    <name type="scientific">Drouetiella hepatica Uher 2000/2452</name>
    <dbReference type="NCBI Taxonomy" id="904376"/>
    <lineage>
        <taxon>Bacteria</taxon>
        <taxon>Bacillati</taxon>
        <taxon>Cyanobacteriota</taxon>
        <taxon>Cyanophyceae</taxon>
        <taxon>Oculatellales</taxon>
        <taxon>Oculatellaceae</taxon>
        <taxon>Drouetiella</taxon>
    </lineage>
</organism>
<dbReference type="GO" id="GO:0003677">
    <property type="term" value="F:DNA binding"/>
    <property type="evidence" value="ECO:0007669"/>
    <property type="project" value="InterPro"/>
</dbReference>
<evidence type="ECO:0000256" key="2">
    <source>
        <dbReference type="SAM" id="MobiDB-lite"/>
    </source>
</evidence>
<dbReference type="Proteomes" id="UP000757435">
    <property type="component" value="Unassembled WGS sequence"/>
</dbReference>
<dbReference type="GO" id="GO:0015074">
    <property type="term" value="P:DNA integration"/>
    <property type="evidence" value="ECO:0007669"/>
    <property type="project" value="InterPro"/>
</dbReference>
<evidence type="ECO:0000313" key="4">
    <source>
        <dbReference type="Proteomes" id="UP000757435"/>
    </source>
</evidence>
<dbReference type="EMBL" id="JAHHHD010000014">
    <property type="protein sequence ID" value="MBW4659704.1"/>
    <property type="molecule type" value="Genomic_DNA"/>
</dbReference>
<reference evidence="3" key="1">
    <citation type="submission" date="2021-05" db="EMBL/GenBank/DDBJ databases">
        <authorList>
            <person name="Pietrasiak N."/>
            <person name="Ward R."/>
            <person name="Stajich J.E."/>
            <person name="Kurbessoian T."/>
        </authorList>
    </citation>
    <scope>NUCLEOTIDE SEQUENCE</scope>
    <source>
        <strain evidence="3">UHER 2000/2452</strain>
    </source>
</reference>
<accession>A0A951UNC4</accession>
<feature type="region of interest" description="Disordered" evidence="2">
    <location>
        <begin position="120"/>
        <end position="149"/>
    </location>
</feature>